<dbReference type="GeneID" id="84817808"/>
<dbReference type="OrthoDB" id="9812089at2"/>
<name>W1Q238_ABIDE</name>
<evidence type="ECO:0000313" key="3">
    <source>
        <dbReference type="Proteomes" id="UP000019050"/>
    </source>
</evidence>
<protein>
    <submittedName>
        <fullName evidence="2">SnoaL-like polyketide cyclase</fullName>
    </submittedName>
</protein>
<dbReference type="Gene3D" id="3.10.450.50">
    <property type="match status" value="2"/>
</dbReference>
<gene>
    <name evidence="2" type="ORF">GCWU000182_001301</name>
</gene>
<dbReference type="SUPFAM" id="SSF54427">
    <property type="entry name" value="NTF2-like"/>
    <property type="match status" value="2"/>
</dbReference>
<dbReference type="GO" id="GO:0030638">
    <property type="term" value="P:polyketide metabolic process"/>
    <property type="evidence" value="ECO:0007669"/>
    <property type="project" value="InterPro"/>
</dbReference>
<dbReference type="AlphaFoldDB" id="W1Q238"/>
<dbReference type="RefSeq" id="WP_023391943.1">
    <property type="nucleotide sequence ID" value="NZ_KI535340.1"/>
</dbReference>
<dbReference type="Pfam" id="PF12680">
    <property type="entry name" value="SnoaL_2"/>
    <property type="match status" value="2"/>
</dbReference>
<feature type="domain" description="SnoaL-like" evidence="1">
    <location>
        <begin position="12"/>
        <end position="107"/>
    </location>
</feature>
<evidence type="ECO:0000259" key="1">
    <source>
        <dbReference type="Pfam" id="PF12680"/>
    </source>
</evidence>
<dbReference type="Proteomes" id="UP000019050">
    <property type="component" value="Unassembled WGS sequence"/>
</dbReference>
<dbReference type="PANTHER" id="PTHR38436">
    <property type="entry name" value="POLYKETIDE CYCLASE SNOAL-LIKE DOMAIN"/>
    <property type="match status" value="1"/>
</dbReference>
<dbReference type="InterPro" id="IPR037401">
    <property type="entry name" value="SnoaL-like"/>
</dbReference>
<evidence type="ECO:0000313" key="2">
    <source>
        <dbReference type="EMBL" id="ESK65140.1"/>
    </source>
</evidence>
<accession>W1Q238</accession>
<dbReference type="EMBL" id="ACIN03000013">
    <property type="protein sequence ID" value="ESK65140.1"/>
    <property type="molecule type" value="Genomic_DNA"/>
</dbReference>
<dbReference type="HOGENOM" id="CLU_073327_1_0_9"/>
<feature type="domain" description="SnoaL-like" evidence="1">
    <location>
        <begin position="144"/>
        <end position="235"/>
    </location>
</feature>
<organism evidence="2 3">
    <name type="scientific">Abiotrophia defectiva ATCC 49176</name>
    <dbReference type="NCBI Taxonomy" id="592010"/>
    <lineage>
        <taxon>Bacteria</taxon>
        <taxon>Bacillati</taxon>
        <taxon>Bacillota</taxon>
        <taxon>Bacilli</taxon>
        <taxon>Lactobacillales</taxon>
        <taxon>Aerococcaceae</taxon>
        <taxon>Abiotrophia</taxon>
    </lineage>
</organism>
<dbReference type="eggNOG" id="COG4922">
    <property type="taxonomic scope" value="Bacteria"/>
</dbReference>
<sequence length="254" mass="29806">MSQQMQNARKLYMRGIQDGQIDEVHRHYMGASYTQHSTGVPDGKEGFKAFFQDFFQRNPERQIKIIRYIEDDNFVFLHVHQYLNQGQTQWVTADIFRADESGRIVEHWDVIEAYQEPADGQVDPILGDFALDQAEDAAENKKQVRRFLTEVLQNQEFQSFDRYVSPDLVQHNLAMGQGGQAYRNYLQDHQVNYDFVFKLLAQGDFVVAYSMVWQDGQDYAWMDIFRLKDGLIVEHWDTKEVMPAKEDLTNLGKF</sequence>
<comment type="caution">
    <text evidence="2">The sequence shown here is derived from an EMBL/GenBank/DDBJ whole genome shotgun (WGS) entry which is preliminary data.</text>
</comment>
<reference evidence="2" key="1">
    <citation type="submission" date="2013-06" db="EMBL/GenBank/DDBJ databases">
        <authorList>
            <person name="Weinstock G."/>
            <person name="Sodergren E."/>
            <person name="Clifton S."/>
            <person name="Fulton L."/>
            <person name="Fulton B."/>
            <person name="Courtney L."/>
            <person name="Fronick C."/>
            <person name="Harrison M."/>
            <person name="Strong C."/>
            <person name="Farmer C."/>
            <person name="Delahaunty K."/>
            <person name="Markovic C."/>
            <person name="Hall O."/>
            <person name="Minx P."/>
            <person name="Tomlinson C."/>
            <person name="Mitreva M."/>
            <person name="Nelson J."/>
            <person name="Hou S."/>
            <person name="Wollam A."/>
            <person name="Pepin K.H."/>
            <person name="Johnson M."/>
            <person name="Bhonagiri V."/>
            <person name="Nash W.E."/>
            <person name="Warren W."/>
            <person name="Chinwalla A."/>
            <person name="Mardis E.R."/>
            <person name="Wilson R.K."/>
        </authorList>
    </citation>
    <scope>NUCLEOTIDE SEQUENCE [LARGE SCALE GENOMIC DNA]</scope>
    <source>
        <strain evidence="2">ATCC 49176</strain>
    </source>
</reference>
<dbReference type="PANTHER" id="PTHR38436:SF1">
    <property type="entry name" value="ESTER CYCLASE"/>
    <property type="match status" value="1"/>
</dbReference>
<dbReference type="InterPro" id="IPR009959">
    <property type="entry name" value="Cyclase_SnoaL-like"/>
</dbReference>
<keyword evidence="3" id="KW-1185">Reference proteome</keyword>
<proteinExistence type="predicted"/>
<dbReference type="InterPro" id="IPR032710">
    <property type="entry name" value="NTF2-like_dom_sf"/>
</dbReference>
<dbReference type="STRING" id="592010.GCWU000182_001301"/>